<feature type="region of interest" description="Disordered" evidence="4">
    <location>
        <begin position="777"/>
        <end position="891"/>
    </location>
</feature>
<feature type="compositionally biased region" description="Low complexity" evidence="4">
    <location>
        <begin position="1073"/>
        <end position="1086"/>
    </location>
</feature>
<feature type="compositionally biased region" description="Low complexity" evidence="4">
    <location>
        <begin position="666"/>
        <end position="678"/>
    </location>
</feature>
<protein>
    <submittedName>
        <fullName evidence="5">Ran GTPase-activating protein</fullName>
    </submittedName>
</protein>
<feature type="compositionally biased region" description="Polar residues" evidence="4">
    <location>
        <begin position="737"/>
        <end position="749"/>
    </location>
</feature>
<dbReference type="Gene3D" id="3.80.10.10">
    <property type="entry name" value="Ribonuclease Inhibitor"/>
    <property type="match status" value="1"/>
</dbReference>
<feature type="compositionally biased region" description="Low complexity" evidence="4">
    <location>
        <begin position="922"/>
        <end position="937"/>
    </location>
</feature>
<feature type="region of interest" description="Disordered" evidence="4">
    <location>
        <begin position="922"/>
        <end position="981"/>
    </location>
</feature>
<keyword evidence="2" id="KW-0433">Leucine-rich repeat</keyword>
<dbReference type="InterPro" id="IPR027038">
    <property type="entry name" value="RanGap"/>
</dbReference>
<evidence type="ECO:0000313" key="6">
    <source>
        <dbReference type="Proteomes" id="UP000054845"/>
    </source>
</evidence>
<feature type="compositionally biased region" description="Polar residues" evidence="4">
    <location>
        <begin position="388"/>
        <end position="398"/>
    </location>
</feature>
<dbReference type="PANTHER" id="PTHR24113">
    <property type="entry name" value="RAN GTPASE-ACTIVATING PROTEIN 1"/>
    <property type="match status" value="1"/>
</dbReference>
<evidence type="ECO:0000256" key="4">
    <source>
        <dbReference type="SAM" id="MobiDB-lite"/>
    </source>
</evidence>
<dbReference type="GO" id="GO:0005634">
    <property type="term" value="C:nucleus"/>
    <property type="evidence" value="ECO:0007669"/>
    <property type="project" value="TreeGrafter"/>
</dbReference>
<dbReference type="SMART" id="SM00368">
    <property type="entry name" value="LRR_RI"/>
    <property type="match status" value="8"/>
</dbReference>
<feature type="compositionally biased region" description="Low complexity" evidence="4">
    <location>
        <begin position="686"/>
        <end position="704"/>
    </location>
</feature>
<feature type="compositionally biased region" description="Polar residues" evidence="4">
    <location>
        <begin position="538"/>
        <end position="548"/>
    </location>
</feature>
<dbReference type="InterPro" id="IPR032675">
    <property type="entry name" value="LRR_dom_sf"/>
</dbReference>
<evidence type="ECO:0000256" key="1">
    <source>
        <dbReference type="ARBA" id="ARBA00022468"/>
    </source>
</evidence>
<organism evidence="5 6">
    <name type="scientific">Ceraceosorus bombacis</name>
    <dbReference type="NCBI Taxonomy" id="401625"/>
    <lineage>
        <taxon>Eukaryota</taxon>
        <taxon>Fungi</taxon>
        <taxon>Dikarya</taxon>
        <taxon>Basidiomycota</taxon>
        <taxon>Ustilaginomycotina</taxon>
        <taxon>Exobasidiomycetes</taxon>
        <taxon>Ceraceosorales</taxon>
        <taxon>Ceraceosoraceae</taxon>
        <taxon>Ceraceosorus</taxon>
    </lineage>
</organism>
<dbReference type="Pfam" id="PF13516">
    <property type="entry name" value="LRR_6"/>
    <property type="match status" value="2"/>
</dbReference>
<feature type="region of interest" description="Disordered" evidence="4">
    <location>
        <begin position="342"/>
        <end position="398"/>
    </location>
</feature>
<dbReference type="GO" id="GO:0031267">
    <property type="term" value="F:small GTPase binding"/>
    <property type="evidence" value="ECO:0007669"/>
    <property type="project" value="TreeGrafter"/>
</dbReference>
<dbReference type="GO" id="GO:0048471">
    <property type="term" value="C:perinuclear region of cytoplasm"/>
    <property type="evidence" value="ECO:0007669"/>
    <property type="project" value="TreeGrafter"/>
</dbReference>
<sequence>MSEAVADESKIFRLKGETQLKLSTAEDAAPYVAQIEAIDDLQEVHFGGNSLGTAACVAFAEALKKKTTLRVADFADIFTGRLIDEIPDALRALCNALLHHEHLDELDLSDNAFGGRSAEPMVELLSNNHSIKVLKLNNNGLGIDGGCIVSGALTVAAKKLADSGTQSQLHTVICGRNRLENGSAPQWAEAFAAHKTLRVVRMYQNGIRMEGIQAIVAGLRECKDLEWLDLCDNTATLKGSIAIATSLPSWPKLQTLDLTDCLLRPRGGVLVANALAKGHNTELKKLQLGFCELDSKALSALAKAITLQLSNLTELEINGNFADEEDDCIEAIKSALEEHGHLNGLDDLDDLDPEGEIDDSEDEASDEESGETEEEETGAVAAGVPTADQDTSKVPSITNDPAKAAAAAVAAPAATAAVAGTGIARAVDNLVRPAEEETSESPEQPKGGEAEQSTAAFEPITDATQPESTATVQDVQKPEAEPSSSAADPQVPALVAVAEPEAQDQAETIEEAAEAKGPQTALHVAQQDQASQSEDAGPTQTTESQANEVSEKLATLELGDASAASTEAEPQHISQGLAQDVEDPAEAAATTQTASEDAEAVGDAPKSGIAVDTAAEVAETVEAAPQGKVAAETVAQVAEAADEAPEPQVAAETAAEVAEAADEAPEPQVAADTAAEVAEAADEAPEPQVAAETAAEVAESAQEVPESKVAAENASEVADSAQDALQPAREEAIASVTADTSNDAAISSQEAHKPQSDDVGVTAAKVAALSLGAVGATQAASSLAEHAESQSTELENASEAEAPVIAASGQARGNQRRLSGGQDLPTGDIVPSSQQGVAAAATLNSASHAEVASQVAEQSAEPTHAADDAQAEEASTARDEDRAVLATAAEPITIVAPPIKATAERDGGSSLSPSVSAAITAAATANAAVSPPAARTADLAAESSTAPVALEAPSSSAPSIDVTTAADEAPSSPAMPVPVAATSGAFGAGIGGAANVYSQLNGEGSGATASADLSVEASPALTPVSDVGQLELRQERAQESLGKQGGHAKKSSVDLSGELFTGSDYNAQAKGTSSSASGANQSADAAAPRKSRFRAAMGAIRELLR</sequence>
<dbReference type="CDD" id="cd00116">
    <property type="entry name" value="LRR_RI"/>
    <property type="match status" value="1"/>
</dbReference>
<feature type="compositionally biased region" description="Acidic residues" evidence="4">
    <location>
        <begin position="346"/>
        <end position="377"/>
    </location>
</feature>
<feature type="compositionally biased region" description="Polar residues" evidence="4">
    <location>
        <begin position="953"/>
        <end position="962"/>
    </location>
</feature>
<name>A0A0P1BR99_9BASI</name>
<feature type="compositionally biased region" description="Low complexity" evidence="4">
    <location>
        <begin position="525"/>
        <end position="536"/>
    </location>
</feature>
<feature type="region of interest" description="Disordered" evidence="4">
    <location>
        <begin position="896"/>
        <end position="915"/>
    </location>
</feature>
<dbReference type="STRING" id="401625.A0A0P1BR99"/>
<feature type="compositionally biased region" description="Low complexity" evidence="4">
    <location>
        <begin position="489"/>
        <end position="500"/>
    </location>
</feature>
<dbReference type="GO" id="GO:0006913">
    <property type="term" value="P:nucleocytoplasmic transport"/>
    <property type="evidence" value="ECO:0007669"/>
    <property type="project" value="TreeGrafter"/>
</dbReference>
<dbReference type="PANTHER" id="PTHR24113:SF12">
    <property type="entry name" value="RAN GTPASE-ACTIVATING PROTEIN 1"/>
    <property type="match status" value="1"/>
</dbReference>
<dbReference type="GO" id="GO:0005096">
    <property type="term" value="F:GTPase activator activity"/>
    <property type="evidence" value="ECO:0007669"/>
    <property type="project" value="UniProtKB-KW"/>
</dbReference>
<dbReference type="GO" id="GO:0005829">
    <property type="term" value="C:cytosol"/>
    <property type="evidence" value="ECO:0007669"/>
    <property type="project" value="TreeGrafter"/>
</dbReference>
<feature type="compositionally biased region" description="Low complexity" evidence="4">
    <location>
        <begin position="586"/>
        <end position="595"/>
    </location>
</feature>
<evidence type="ECO:0000313" key="5">
    <source>
        <dbReference type="EMBL" id="CEH19468.1"/>
    </source>
</evidence>
<feature type="region of interest" description="Disordered" evidence="4">
    <location>
        <begin position="429"/>
        <end position="607"/>
    </location>
</feature>
<evidence type="ECO:0000256" key="2">
    <source>
        <dbReference type="ARBA" id="ARBA00022614"/>
    </source>
</evidence>
<dbReference type="SUPFAM" id="SSF52047">
    <property type="entry name" value="RNI-like"/>
    <property type="match status" value="1"/>
</dbReference>
<evidence type="ECO:0000256" key="3">
    <source>
        <dbReference type="ARBA" id="ARBA00022737"/>
    </source>
</evidence>
<feature type="region of interest" description="Disordered" evidence="4">
    <location>
        <begin position="1020"/>
        <end position="1092"/>
    </location>
</feature>
<proteinExistence type="predicted"/>
<accession>A0A0P1BR99</accession>
<keyword evidence="1" id="KW-0343">GTPase activation</keyword>
<feature type="compositionally biased region" description="Low complexity" evidence="4">
    <location>
        <begin position="969"/>
        <end position="981"/>
    </location>
</feature>
<feature type="compositionally biased region" description="Acidic residues" evidence="4">
    <location>
        <begin position="501"/>
        <end position="512"/>
    </location>
</feature>
<feature type="compositionally biased region" description="Polar residues" evidence="4">
    <location>
        <begin position="1063"/>
        <end position="1072"/>
    </location>
</feature>
<keyword evidence="6" id="KW-1185">Reference proteome</keyword>
<feature type="region of interest" description="Disordered" evidence="4">
    <location>
        <begin position="657"/>
        <end position="759"/>
    </location>
</feature>
<feature type="compositionally biased region" description="Low complexity" evidence="4">
    <location>
        <begin position="838"/>
        <end position="849"/>
    </location>
</feature>
<dbReference type="AlphaFoldDB" id="A0A0P1BR99"/>
<reference evidence="5 6" key="1">
    <citation type="submission" date="2014-09" db="EMBL/GenBank/DDBJ databases">
        <authorList>
            <person name="Magalhaes I.L.F."/>
            <person name="Oliveira U."/>
            <person name="Santos F.R."/>
            <person name="Vidigal T.H.D.A."/>
            <person name="Brescovit A.D."/>
            <person name="Santos A.J."/>
        </authorList>
    </citation>
    <scope>NUCLEOTIDE SEQUENCE [LARGE SCALE GENOMIC DNA]</scope>
</reference>
<keyword evidence="3" id="KW-0677">Repeat</keyword>
<dbReference type="Proteomes" id="UP000054845">
    <property type="component" value="Unassembled WGS sequence"/>
</dbReference>
<feature type="compositionally biased region" description="Polar residues" evidence="4">
    <location>
        <begin position="462"/>
        <end position="474"/>
    </location>
</feature>
<dbReference type="InterPro" id="IPR001611">
    <property type="entry name" value="Leu-rich_rpt"/>
</dbReference>
<dbReference type="EMBL" id="CCYA01000389">
    <property type="protein sequence ID" value="CEH19468.1"/>
    <property type="molecule type" value="Genomic_DNA"/>
</dbReference>
<dbReference type="OrthoDB" id="184583at2759"/>